<feature type="compositionally biased region" description="Pro residues" evidence="1">
    <location>
        <begin position="305"/>
        <end position="320"/>
    </location>
</feature>
<dbReference type="RefSeq" id="WP_252635541.1">
    <property type="nucleotide sequence ID" value="NZ_JAMXAX010000009.1"/>
</dbReference>
<protein>
    <submittedName>
        <fullName evidence="2">Uncharacterized protein</fullName>
    </submittedName>
</protein>
<feature type="compositionally biased region" description="Pro residues" evidence="1">
    <location>
        <begin position="260"/>
        <end position="269"/>
    </location>
</feature>
<feature type="compositionally biased region" description="Low complexity" evidence="1">
    <location>
        <begin position="287"/>
        <end position="304"/>
    </location>
</feature>
<dbReference type="EMBL" id="JBHSAJ010000037">
    <property type="protein sequence ID" value="MFC3935629.1"/>
    <property type="molecule type" value="Genomic_DNA"/>
</dbReference>
<accession>A0ABV8DAP1</accession>
<feature type="region of interest" description="Disordered" evidence="1">
    <location>
        <begin position="286"/>
        <end position="324"/>
    </location>
</feature>
<evidence type="ECO:0000256" key="1">
    <source>
        <dbReference type="SAM" id="MobiDB-lite"/>
    </source>
</evidence>
<sequence>MYGYQPPAARRLAQTPEQYADGGLVARMKSADAGPAAFGSRGLSQLREMIPKMAAMGYPQQAQAPAPAPVSDPRAAQLMAMIPKMEAMGFKQQPQMLARGGMVRGPGTGTSDSIPDEAEPGTFIMPADSTEAIGPSALEKLGTMPVRLSDGEFKIPPEQVMALGAAVLKLYKDATHTPVNGEDGGQTDAEVDDDDGARGFNPADRMAQMPQMYADGGIVDPNRPNSFGDAAAVTRDPGVTQVDSGYQPGNGTVSVVPSQPVAPPAPTRPPNTVVSMINPEWDRVAKQQNAAAPAPQNAAAALAAPPAPAAAPTAPTPAPQPTAAMGWLDRNKQRNAEVSAASITNRPEWSKTPIKPPAQPPEPTPPAPPPVDSRISMPQSTFQSRAAYGYQPRRYADGGMVEDDLQKRLMQITSSAPPGWNGGGGGSGGGGGAGGVTGSWEAPQAAPAPAPSQPAGALTRAASMSAPAPAVQAMGTLPLNPNGGQVSTQSMGAADGLARRGAADALAQMPNAPAPVQAPTVLTSENSWQKRNDLRNALVSASSITANGGRFDRNKGESPESLTYRAMLGTDQALQASAPGLAQAAMREQGDTQRAGLQVSATTAEGAANRQNDFVRTLLKEQGDNTRTGLTNQATLDAAKIKAQQELAEQQRKAALKNPEISTALRKEFEGLPEVKNYKQALPAYKGIEDAVTRNTPMSDINIVYGIAKLYDPNSVVREGEYATVANAPNIPERVKGWVQYATNGGKLTPEVKKQIMDEASSRMMSFQNEFEGSSARYRDIAERSNADPTLVISSDYKPAVAKKEDQAAVPPQIAELQRRAASNPALAARLKEMGY</sequence>
<gene>
    <name evidence="2" type="ORF">ACFOW3_13485</name>
</gene>
<comment type="caution">
    <text evidence="2">The sequence shown here is derived from an EMBL/GenBank/DDBJ whole genome shotgun (WGS) entry which is preliminary data.</text>
</comment>
<reference evidence="3" key="1">
    <citation type="journal article" date="2019" name="Int. J. Syst. Evol. Microbiol.">
        <title>The Global Catalogue of Microorganisms (GCM) 10K type strain sequencing project: providing services to taxonomists for standard genome sequencing and annotation.</title>
        <authorList>
            <consortium name="The Broad Institute Genomics Platform"/>
            <consortium name="The Broad Institute Genome Sequencing Center for Infectious Disease"/>
            <person name="Wu L."/>
            <person name="Ma J."/>
        </authorList>
    </citation>
    <scope>NUCLEOTIDE SEQUENCE [LARGE SCALE GENOMIC DNA]</scope>
    <source>
        <strain evidence="3">CCUG 2113</strain>
    </source>
</reference>
<evidence type="ECO:0000313" key="3">
    <source>
        <dbReference type="Proteomes" id="UP001595693"/>
    </source>
</evidence>
<feature type="region of interest" description="Disordered" evidence="1">
    <location>
        <begin position="413"/>
        <end position="463"/>
    </location>
</feature>
<feature type="compositionally biased region" description="Polar residues" evidence="1">
    <location>
        <begin position="241"/>
        <end position="252"/>
    </location>
</feature>
<organism evidence="2 3">
    <name type="scientific">Acidovorax facilis</name>
    <dbReference type="NCBI Taxonomy" id="12917"/>
    <lineage>
        <taxon>Bacteria</taxon>
        <taxon>Pseudomonadati</taxon>
        <taxon>Pseudomonadota</taxon>
        <taxon>Betaproteobacteria</taxon>
        <taxon>Burkholderiales</taxon>
        <taxon>Comamonadaceae</taxon>
        <taxon>Acidovorax</taxon>
    </lineage>
</organism>
<proteinExistence type="predicted"/>
<evidence type="ECO:0000313" key="2">
    <source>
        <dbReference type="EMBL" id="MFC3935629.1"/>
    </source>
</evidence>
<feature type="region of interest" description="Disordered" evidence="1">
    <location>
        <begin position="238"/>
        <end position="274"/>
    </location>
</feature>
<feature type="compositionally biased region" description="Pro residues" evidence="1">
    <location>
        <begin position="354"/>
        <end position="371"/>
    </location>
</feature>
<name>A0ABV8DAP1_9BURK</name>
<feature type="compositionally biased region" description="Gly residues" evidence="1">
    <location>
        <begin position="420"/>
        <end position="437"/>
    </location>
</feature>
<feature type="region of interest" description="Disordered" evidence="1">
    <location>
        <begin position="336"/>
        <end position="377"/>
    </location>
</feature>
<keyword evidence="3" id="KW-1185">Reference proteome</keyword>
<dbReference type="Proteomes" id="UP001595693">
    <property type="component" value="Unassembled WGS sequence"/>
</dbReference>